<evidence type="ECO:0000313" key="4">
    <source>
        <dbReference type="Proteomes" id="UP000826271"/>
    </source>
</evidence>
<dbReference type="Proteomes" id="UP000826271">
    <property type="component" value="Unassembled WGS sequence"/>
</dbReference>
<reference evidence="3" key="1">
    <citation type="submission" date="2019-10" db="EMBL/GenBank/DDBJ databases">
        <authorList>
            <person name="Zhang R."/>
            <person name="Pan Y."/>
            <person name="Wang J."/>
            <person name="Ma R."/>
            <person name="Yu S."/>
        </authorList>
    </citation>
    <scope>NUCLEOTIDE SEQUENCE</scope>
    <source>
        <strain evidence="3">LA-IB0</strain>
        <tissue evidence="3">Leaf</tissue>
    </source>
</reference>
<feature type="domain" description="F-box associated beta-propeller type 1" evidence="2">
    <location>
        <begin position="22"/>
        <end position="117"/>
    </location>
</feature>
<dbReference type="Pfam" id="PF07734">
    <property type="entry name" value="FBA_1"/>
    <property type="match status" value="1"/>
</dbReference>
<sequence>MRKSRKLPDMLDAESKPEFKVYVEKYGFGFAESDDDYKVLGVLRVNRGIVTHEPIAKLYSLKSNSWKRIEYHEMCVTLDNSGTFVNGKLYWGRRPFTRHYGFDKDFFDLDNEVYGKTEHPYPRGAFACLDLIASDCIHKDMFAKLWYMVFKKITSYFGVGWDRDTNTVLVPPDLWVKWLKLISTKENHHGMLLRPYLQKKTERRVPVNDEVIEISSDEDNPTGGHNGLRVDNANMVVAEDDEDEVVSPPQKIPIIEIDPPNVQLQPGDDGSTNMLSQRYFAGLKRSAKCLSISKVPPPRCLFGPPSTSKVQKMENSRPKLPSDLASSTASSSPTKAVKYTIY</sequence>
<gene>
    <name evidence="3" type="ORF">BUALT_Bualt19G0064600</name>
</gene>
<organism evidence="3 4">
    <name type="scientific">Buddleja alternifolia</name>
    <dbReference type="NCBI Taxonomy" id="168488"/>
    <lineage>
        <taxon>Eukaryota</taxon>
        <taxon>Viridiplantae</taxon>
        <taxon>Streptophyta</taxon>
        <taxon>Embryophyta</taxon>
        <taxon>Tracheophyta</taxon>
        <taxon>Spermatophyta</taxon>
        <taxon>Magnoliopsida</taxon>
        <taxon>eudicotyledons</taxon>
        <taxon>Gunneridae</taxon>
        <taxon>Pentapetalae</taxon>
        <taxon>asterids</taxon>
        <taxon>lamiids</taxon>
        <taxon>Lamiales</taxon>
        <taxon>Scrophulariaceae</taxon>
        <taxon>Buddlejeae</taxon>
        <taxon>Buddleja</taxon>
    </lineage>
</organism>
<accession>A0AAV6W2B4</accession>
<evidence type="ECO:0000313" key="3">
    <source>
        <dbReference type="EMBL" id="KAG8363843.1"/>
    </source>
</evidence>
<evidence type="ECO:0000256" key="1">
    <source>
        <dbReference type="SAM" id="MobiDB-lite"/>
    </source>
</evidence>
<dbReference type="InterPro" id="IPR017451">
    <property type="entry name" value="F-box-assoc_interact_dom"/>
</dbReference>
<feature type="region of interest" description="Disordered" evidence="1">
    <location>
        <begin position="302"/>
        <end position="342"/>
    </location>
</feature>
<dbReference type="EMBL" id="WHWC01000019">
    <property type="protein sequence ID" value="KAG8363843.1"/>
    <property type="molecule type" value="Genomic_DNA"/>
</dbReference>
<comment type="caution">
    <text evidence="3">The sequence shown here is derived from an EMBL/GenBank/DDBJ whole genome shotgun (WGS) entry which is preliminary data.</text>
</comment>
<dbReference type="NCBIfam" id="TIGR01640">
    <property type="entry name" value="F_box_assoc_1"/>
    <property type="match status" value="1"/>
</dbReference>
<name>A0AAV6W2B4_9LAMI</name>
<proteinExistence type="predicted"/>
<protein>
    <recommendedName>
        <fullName evidence="2">F-box associated beta-propeller type 1 domain-containing protein</fullName>
    </recommendedName>
</protein>
<evidence type="ECO:0000259" key="2">
    <source>
        <dbReference type="Pfam" id="PF07734"/>
    </source>
</evidence>
<keyword evidence="4" id="KW-1185">Reference proteome</keyword>
<feature type="compositionally biased region" description="Low complexity" evidence="1">
    <location>
        <begin position="321"/>
        <end position="334"/>
    </location>
</feature>
<dbReference type="AlphaFoldDB" id="A0AAV6W2B4"/>
<dbReference type="InterPro" id="IPR006527">
    <property type="entry name" value="F-box-assoc_dom_typ1"/>
</dbReference>